<dbReference type="InterPro" id="IPR007387">
    <property type="entry name" value="TRAP_DctQ"/>
</dbReference>
<feature type="transmembrane region" description="Helical" evidence="9">
    <location>
        <begin position="61"/>
        <end position="82"/>
    </location>
</feature>
<evidence type="ECO:0000256" key="1">
    <source>
        <dbReference type="ARBA" id="ARBA00004429"/>
    </source>
</evidence>
<keyword evidence="2 9" id="KW-0813">Transport</keyword>
<dbReference type="RefSeq" id="WP_099094322.1">
    <property type="nucleotide sequence ID" value="NZ_PDNU01000004.1"/>
</dbReference>
<evidence type="ECO:0000313" key="11">
    <source>
        <dbReference type="EMBL" id="PHK96082.1"/>
    </source>
</evidence>
<comment type="similarity">
    <text evidence="8 9">Belongs to the TRAP transporter small permease family.</text>
</comment>
<evidence type="ECO:0000256" key="7">
    <source>
        <dbReference type="ARBA" id="ARBA00023136"/>
    </source>
</evidence>
<evidence type="ECO:0000259" key="10">
    <source>
        <dbReference type="Pfam" id="PF04290"/>
    </source>
</evidence>
<feature type="transmembrane region" description="Helical" evidence="9">
    <location>
        <begin position="20"/>
        <end position="41"/>
    </location>
</feature>
<evidence type="ECO:0000256" key="3">
    <source>
        <dbReference type="ARBA" id="ARBA00022475"/>
    </source>
</evidence>
<comment type="subunit">
    <text evidence="9">The complex comprises the extracytoplasmic solute receptor protein and the two transmembrane proteins.</text>
</comment>
<keyword evidence="3" id="KW-1003">Cell membrane</keyword>
<evidence type="ECO:0000256" key="4">
    <source>
        <dbReference type="ARBA" id="ARBA00022519"/>
    </source>
</evidence>
<keyword evidence="4 9" id="KW-0997">Cell inner membrane</keyword>
<evidence type="ECO:0000256" key="9">
    <source>
        <dbReference type="RuleBase" id="RU369079"/>
    </source>
</evidence>
<evidence type="ECO:0000256" key="6">
    <source>
        <dbReference type="ARBA" id="ARBA00022989"/>
    </source>
</evidence>
<feature type="domain" description="Tripartite ATP-independent periplasmic transporters DctQ component" evidence="10">
    <location>
        <begin position="35"/>
        <end position="160"/>
    </location>
</feature>
<evidence type="ECO:0000256" key="2">
    <source>
        <dbReference type="ARBA" id="ARBA00022448"/>
    </source>
</evidence>
<dbReference type="GO" id="GO:0015740">
    <property type="term" value="P:C4-dicarboxylate transport"/>
    <property type="evidence" value="ECO:0007669"/>
    <property type="project" value="TreeGrafter"/>
</dbReference>
<dbReference type="Pfam" id="PF04290">
    <property type="entry name" value="DctQ"/>
    <property type="match status" value="1"/>
</dbReference>
<gene>
    <name evidence="11" type="ORF">CR162_04360</name>
</gene>
<accession>A0A2C6Y5K0</accession>
<feature type="transmembrane region" description="Helical" evidence="9">
    <location>
        <begin position="134"/>
        <end position="151"/>
    </location>
</feature>
<protein>
    <recommendedName>
        <fullName evidence="9">TRAP transporter small permease protein</fullName>
    </recommendedName>
</protein>
<comment type="subcellular location">
    <subcellularLocation>
        <location evidence="1 9">Cell inner membrane</location>
        <topology evidence="1 9">Multi-pass membrane protein</topology>
    </subcellularLocation>
</comment>
<keyword evidence="12" id="KW-1185">Reference proteome</keyword>
<name>A0A2C6Y5K0_9PROT</name>
<organism evidence="11 12">
    <name type="scientific">Teichococcus rhizosphaerae</name>
    <dbReference type="NCBI Taxonomy" id="1335062"/>
    <lineage>
        <taxon>Bacteria</taxon>
        <taxon>Pseudomonadati</taxon>
        <taxon>Pseudomonadota</taxon>
        <taxon>Alphaproteobacteria</taxon>
        <taxon>Acetobacterales</taxon>
        <taxon>Roseomonadaceae</taxon>
        <taxon>Roseomonas</taxon>
    </lineage>
</organism>
<feature type="transmembrane region" description="Helical" evidence="9">
    <location>
        <begin position="94"/>
        <end position="114"/>
    </location>
</feature>
<dbReference type="AlphaFoldDB" id="A0A2C6Y5K0"/>
<dbReference type="GO" id="GO:0005886">
    <property type="term" value="C:plasma membrane"/>
    <property type="evidence" value="ECO:0007669"/>
    <property type="project" value="UniProtKB-SubCell"/>
</dbReference>
<dbReference type="PANTHER" id="PTHR35011">
    <property type="entry name" value="2,3-DIKETO-L-GULONATE TRAP TRANSPORTER SMALL PERMEASE PROTEIN YIAM"/>
    <property type="match status" value="1"/>
</dbReference>
<proteinExistence type="inferred from homology"/>
<dbReference type="GO" id="GO:0022857">
    <property type="term" value="F:transmembrane transporter activity"/>
    <property type="evidence" value="ECO:0007669"/>
    <property type="project" value="UniProtKB-UniRule"/>
</dbReference>
<comment type="caution">
    <text evidence="11">The sequence shown here is derived from an EMBL/GenBank/DDBJ whole genome shotgun (WGS) entry which is preliminary data.</text>
</comment>
<dbReference type="InterPro" id="IPR055348">
    <property type="entry name" value="DctQ"/>
</dbReference>
<evidence type="ECO:0000256" key="8">
    <source>
        <dbReference type="ARBA" id="ARBA00038436"/>
    </source>
</evidence>
<sequence>MTEPRRAGPLRRLADAYAALLRGLLGCTVLLLLFPVTLQVFSRYTPFIPHYIWTEEMARFALVWMVMLGAILAVREGTHFIVDVFPVLSPRASALMELVSGTFVLAMAVAFLVWGWEFTEFAFYRISEMAELPLWLIHVAWPLAGLSWVLFMGQRMADALAVLRGGGA</sequence>
<keyword evidence="5 9" id="KW-0812">Transmembrane</keyword>
<reference evidence="11 12" key="1">
    <citation type="submission" date="2017-10" db="EMBL/GenBank/DDBJ databases">
        <authorList>
            <person name="Banno H."/>
            <person name="Chua N.-H."/>
        </authorList>
    </citation>
    <scope>NUCLEOTIDE SEQUENCE [LARGE SCALE GENOMIC DNA]</scope>
    <source>
        <strain evidence="11 12">YW11</strain>
    </source>
</reference>
<evidence type="ECO:0000256" key="5">
    <source>
        <dbReference type="ARBA" id="ARBA00022692"/>
    </source>
</evidence>
<comment type="function">
    <text evidence="9">Part of the tripartite ATP-independent periplasmic (TRAP) transport system.</text>
</comment>
<dbReference type="PANTHER" id="PTHR35011:SF2">
    <property type="entry name" value="2,3-DIKETO-L-GULONATE TRAP TRANSPORTER SMALL PERMEASE PROTEIN YIAM"/>
    <property type="match status" value="1"/>
</dbReference>
<evidence type="ECO:0000313" key="12">
    <source>
        <dbReference type="Proteomes" id="UP000223527"/>
    </source>
</evidence>
<keyword evidence="6 9" id="KW-1133">Transmembrane helix</keyword>
<keyword evidence="7 9" id="KW-0472">Membrane</keyword>
<dbReference type="OrthoDB" id="7843639at2"/>
<dbReference type="Proteomes" id="UP000223527">
    <property type="component" value="Unassembled WGS sequence"/>
</dbReference>
<dbReference type="EMBL" id="PDNU01000004">
    <property type="protein sequence ID" value="PHK96082.1"/>
    <property type="molecule type" value="Genomic_DNA"/>
</dbReference>